<evidence type="ECO:0000313" key="3">
    <source>
        <dbReference type="Proteomes" id="UP001268089"/>
    </source>
</evidence>
<sequence length="301" mass="33335">MPASTLFLDQSESQKRQYIDAETVFLALVKAKKAAAEVRGSMLWRELRGKRTLIRTSASGGQKSLGLHGDETQAMYDSFVARKSAAEARLKALKTQLATQQRLNRAMRVGRVPNVVVGVINALENIGLQEHFLVVGTHALYAYESAAGVRITEEAMATRDLDMLFDTRKHISFLTTMKKLDSSLIGVLRKVDPSFEVVEDQLYTARNQDGFEVDIIRRAAKDADPHPLRMDQVVVATSGEMALMRTIHPLDFARIKQGLSTQLGRDPNKSGKDALQSRIVTELVNEYLPHLLLAGTEASTS</sequence>
<proteinExistence type="predicted"/>
<accession>A0ABU1ZIC6</accession>
<organism evidence="2 3">
    <name type="scientific">Rhodoferax saidenbachensis</name>
    <dbReference type="NCBI Taxonomy" id="1484693"/>
    <lineage>
        <taxon>Bacteria</taxon>
        <taxon>Pseudomonadati</taxon>
        <taxon>Pseudomonadota</taxon>
        <taxon>Betaproteobacteria</taxon>
        <taxon>Burkholderiales</taxon>
        <taxon>Comamonadaceae</taxon>
        <taxon>Rhodoferax</taxon>
    </lineage>
</organism>
<reference evidence="2 3" key="1">
    <citation type="submission" date="2023-07" db="EMBL/GenBank/DDBJ databases">
        <title>Sorghum-associated microbial communities from plants grown in Nebraska, USA.</title>
        <authorList>
            <person name="Schachtman D."/>
        </authorList>
    </citation>
    <scope>NUCLEOTIDE SEQUENCE [LARGE SCALE GENOMIC DNA]</scope>
    <source>
        <strain evidence="2 3">BE308</strain>
    </source>
</reference>
<dbReference type="EMBL" id="JAVDXO010000001">
    <property type="protein sequence ID" value="MDR7305289.1"/>
    <property type="molecule type" value="Genomic_DNA"/>
</dbReference>
<evidence type="ECO:0000259" key="1">
    <source>
        <dbReference type="Pfam" id="PF12281"/>
    </source>
</evidence>
<dbReference type="RefSeq" id="WP_310339308.1">
    <property type="nucleotide sequence ID" value="NZ_JAVDXO010000001.1"/>
</dbReference>
<dbReference type="Pfam" id="PF12281">
    <property type="entry name" value="NTP_transf_8"/>
    <property type="match status" value="1"/>
</dbReference>
<protein>
    <recommendedName>
        <fullName evidence="1">Nucleotidyltransferase-like domain-containing protein</fullName>
    </recommendedName>
</protein>
<comment type="caution">
    <text evidence="2">The sequence shown here is derived from an EMBL/GenBank/DDBJ whole genome shotgun (WGS) entry which is preliminary data.</text>
</comment>
<gene>
    <name evidence="2" type="ORF">J2X15_000555</name>
</gene>
<dbReference type="Proteomes" id="UP001268089">
    <property type="component" value="Unassembled WGS sequence"/>
</dbReference>
<dbReference type="InterPro" id="IPR058575">
    <property type="entry name" value="NTP_transf_8_dom"/>
</dbReference>
<keyword evidence="3" id="KW-1185">Reference proteome</keyword>
<feature type="domain" description="Nucleotidyltransferase-like" evidence="1">
    <location>
        <begin position="116"/>
        <end position="295"/>
    </location>
</feature>
<evidence type="ECO:0000313" key="2">
    <source>
        <dbReference type="EMBL" id="MDR7305289.1"/>
    </source>
</evidence>
<name>A0ABU1ZIC6_9BURK</name>